<protein>
    <submittedName>
        <fullName evidence="2">Uncharacterized protein</fullName>
    </submittedName>
</protein>
<dbReference type="RefSeq" id="WP_227006960.1">
    <property type="nucleotide sequence ID" value="NZ_AQGW01000025.1"/>
</dbReference>
<dbReference type="AlphaFoldDB" id="A0A2K4XFJ6"/>
<keyword evidence="1" id="KW-0732">Signal</keyword>
<dbReference type="GeneID" id="93666021"/>
<reference evidence="2 3" key="1">
    <citation type="submission" date="2017-11" db="EMBL/GenBank/DDBJ databases">
        <authorList>
            <person name="Han C.G."/>
        </authorList>
    </citation>
    <scope>NUCLEOTIDE SEQUENCE [LARGE SCALE GENOMIC DNA]</scope>
    <source>
        <strain evidence="3">ATCC 43555</strain>
    </source>
</reference>
<dbReference type="EMBL" id="LT965929">
    <property type="protein sequence ID" value="SOU43077.1"/>
    <property type="molecule type" value="Genomic_DNA"/>
</dbReference>
<feature type="chain" id="PRO_5014477324" evidence="1">
    <location>
        <begin position="33"/>
        <end position="99"/>
    </location>
</feature>
<gene>
    <name evidence="2" type="ORF">PCAR9_B0610</name>
</gene>
<sequence>MNVCTNNRVKRSFKVSSLSLALMLGMTSVANAEVEKLTVSGNQVLVDGVSKSFAGPSLFWSNTGWGGENFTPRKQFLKLSLNLVQLLYVQQSATVLAVI</sequence>
<organism evidence="2 3">
    <name type="scientific">Pseudoalteromonas carrageenovora IAM 12662</name>
    <dbReference type="NCBI Taxonomy" id="1314868"/>
    <lineage>
        <taxon>Bacteria</taxon>
        <taxon>Pseudomonadati</taxon>
        <taxon>Pseudomonadota</taxon>
        <taxon>Gammaproteobacteria</taxon>
        <taxon>Alteromonadales</taxon>
        <taxon>Pseudoalteromonadaceae</taxon>
        <taxon>Pseudoalteromonas</taxon>
    </lineage>
</organism>
<dbReference type="Proteomes" id="UP000238288">
    <property type="component" value="Chromosome PCAR9b"/>
</dbReference>
<evidence type="ECO:0000313" key="2">
    <source>
        <dbReference type="EMBL" id="SOU43077.1"/>
    </source>
</evidence>
<name>A0A2K4XFJ6_PSEVC</name>
<evidence type="ECO:0000313" key="3">
    <source>
        <dbReference type="Proteomes" id="UP000238288"/>
    </source>
</evidence>
<feature type="signal peptide" evidence="1">
    <location>
        <begin position="1"/>
        <end position="32"/>
    </location>
</feature>
<proteinExistence type="predicted"/>
<evidence type="ECO:0000256" key="1">
    <source>
        <dbReference type="SAM" id="SignalP"/>
    </source>
</evidence>
<accession>A0A2K4XFJ6</accession>